<evidence type="ECO:0000313" key="2">
    <source>
        <dbReference type="EMBL" id="CAF9921447.1"/>
    </source>
</evidence>
<evidence type="ECO:0000256" key="1">
    <source>
        <dbReference type="SAM" id="MobiDB-lite"/>
    </source>
</evidence>
<name>A0A8H3F9Z4_9LECA</name>
<evidence type="ECO:0000313" key="3">
    <source>
        <dbReference type="Proteomes" id="UP000664203"/>
    </source>
</evidence>
<proteinExistence type="predicted"/>
<organism evidence="2 3">
    <name type="scientific">Alectoria fallacina</name>
    <dbReference type="NCBI Taxonomy" id="1903189"/>
    <lineage>
        <taxon>Eukaryota</taxon>
        <taxon>Fungi</taxon>
        <taxon>Dikarya</taxon>
        <taxon>Ascomycota</taxon>
        <taxon>Pezizomycotina</taxon>
        <taxon>Lecanoromycetes</taxon>
        <taxon>OSLEUM clade</taxon>
        <taxon>Lecanoromycetidae</taxon>
        <taxon>Lecanorales</taxon>
        <taxon>Lecanorineae</taxon>
        <taxon>Parmeliaceae</taxon>
        <taxon>Alectoria</taxon>
    </lineage>
</organism>
<feature type="region of interest" description="Disordered" evidence="1">
    <location>
        <begin position="86"/>
        <end position="134"/>
    </location>
</feature>
<gene>
    <name evidence="2" type="ORF">ALECFALPRED_001803</name>
</gene>
<sequence>MLPLSPASDLRVLLESDGLRNVIIDAKFGAWSHGYPQGIGWGLLEEMNEKWGKNFRIYNDQSLSRDTRRYTSDRRDLSDRWLLEDQSRHEAEEADAEGRNDEQGAIEHEALEQWGEIKDVKEDAGEEKGDKKTEKDRKHFLELDFLILLPRKYRVP</sequence>
<protein>
    <submittedName>
        <fullName evidence="2">Uncharacterized protein</fullName>
    </submittedName>
</protein>
<dbReference type="Proteomes" id="UP000664203">
    <property type="component" value="Unassembled WGS sequence"/>
</dbReference>
<keyword evidence="3" id="KW-1185">Reference proteome</keyword>
<dbReference type="EMBL" id="CAJPDR010000146">
    <property type="protein sequence ID" value="CAF9921447.1"/>
    <property type="molecule type" value="Genomic_DNA"/>
</dbReference>
<comment type="caution">
    <text evidence="2">The sequence shown here is derived from an EMBL/GenBank/DDBJ whole genome shotgun (WGS) entry which is preliminary data.</text>
</comment>
<dbReference type="AlphaFoldDB" id="A0A8H3F9Z4"/>
<accession>A0A8H3F9Z4</accession>
<reference evidence="2" key="1">
    <citation type="submission" date="2021-03" db="EMBL/GenBank/DDBJ databases">
        <authorList>
            <person name="Tagirdzhanova G."/>
        </authorList>
    </citation>
    <scope>NUCLEOTIDE SEQUENCE</scope>
</reference>